<dbReference type="Gene3D" id="3.40.30.120">
    <property type="match status" value="1"/>
</dbReference>
<dbReference type="Proteomes" id="UP000317378">
    <property type="component" value="Unassembled WGS sequence"/>
</dbReference>
<evidence type="ECO:0000259" key="6">
    <source>
        <dbReference type="Pfam" id="PF01494"/>
    </source>
</evidence>
<dbReference type="RefSeq" id="WP_119099724.1">
    <property type="nucleotide sequence ID" value="NZ_QXMJ01000079.1"/>
</dbReference>
<dbReference type="OrthoDB" id="8670884at2"/>
<dbReference type="GO" id="GO:0016709">
    <property type="term" value="F:oxidoreductase activity, acting on paired donors, with incorporation or reduction of molecular oxygen, NAD(P)H as one donor, and incorporation of one atom of oxygen"/>
    <property type="evidence" value="ECO:0007669"/>
    <property type="project" value="UniProtKB-ARBA"/>
</dbReference>
<evidence type="ECO:0000313" key="7">
    <source>
        <dbReference type="EMBL" id="TPQ22654.1"/>
    </source>
</evidence>
<comment type="caution">
    <text evidence="7">The sequence shown here is derived from an EMBL/GenBank/DDBJ whole genome shotgun (WGS) entry which is preliminary data.</text>
</comment>
<feature type="region of interest" description="Disordered" evidence="5">
    <location>
        <begin position="500"/>
        <end position="531"/>
    </location>
</feature>
<evidence type="ECO:0000256" key="5">
    <source>
        <dbReference type="SAM" id="MobiDB-lite"/>
    </source>
</evidence>
<keyword evidence="4" id="KW-0274">FAD</keyword>
<protein>
    <submittedName>
        <fullName evidence="7">FAD-binding monooxygenase</fullName>
    </submittedName>
</protein>
<dbReference type="EMBL" id="VCHX02000079">
    <property type="protein sequence ID" value="TPQ22654.1"/>
    <property type="molecule type" value="Genomic_DNA"/>
</dbReference>
<proteinExistence type="inferred from homology"/>
<evidence type="ECO:0000256" key="3">
    <source>
        <dbReference type="ARBA" id="ARBA00022630"/>
    </source>
</evidence>
<accession>A0A505DFD9</accession>
<keyword evidence="7" id="KW-0560">Oxidoreductase</keyword>
<dbReference type="InterPro" id="IPR036249">
    <property type="entry name" value="Thioredoxin-like_sf"/>
</dbReference>
<reference evidence="7 8" key="1">
    <citation type="submission" date="2019-06" db="EMBL/GenBank/DDBJ databases">
        <title>Streptomyces sporangiiformans sp. nov., a novel actinomycete isolated from soil in Mount Song.</title>
        <authorList>
            <person name="Han L."/>
        </authorList>
    </citation>
    <scope>NUCLEOTIDE SEQUENCE [LARGE SCALE GENOMIC DNA]</scope>
    <source>
        <strain evidence="7 8">NEAU-SSA 1</strain>
    </source>
</reference>
<comment type="cofactor">
    <cofactor evidence="1">
        <name>FAD</name>
        <dbReference type="ChEBI" id="CHEBI:57692"/>
    </cofactor>
</comment>
<dbReference type="GO" id="GO:0071949">
    <property type="term" value="F:FAD binding"/>
    <property type="evidence" value="ECO:0007669"/>
    <property type="project" value="InterPro"/>
</dbReference>
<dbReference type="PANTHER" id="PTHR43004">
    <property type="entry name" value="TRK SYSTEM POTASSIUM UPTAKE PROTEIN"/>
    <property type="match status" value="1"/>
</dbReference>
<dbReference type="Gene3D" id="3.30.70.2450">
    <property type="match status" value="1"/>
</dbReference>
<evidence type="ECO:0000256" key="2">
    <source>
        <dbReference type="ARBA" id="ARBA00007801"/>
    </source>
</evidence>
<feature type="compositionally biased region" description="Basic and acidic residues" evidence="5">
    <location>
        <begin position="509"/>
        <end position="520"/>
    </location>
</feature>
<evidence type="ECO:0000256" key="1">
    <source>
        <dbReference type="ARBA" id="ARBA00001974"/>
    </source>
</evidence>
<comment type="similarity">
    <text evidence="2">Belongs to the PheA/TfdB FAD monooxygenase family.</text>
</comment>
<evidence type="ECO:0000256" key="4">
    <source>
        <dbReference type="ARBA" id="ARBA00022827"/>
    </source>
</evidence>
<sequence length="531" mass="57251">MTEHHDIDVLVAGAGPTGSTLAADLLRRGLSVRLIDKAPHAFKGSRAKGVQPRTQEVFEDLGVLREAHAEGGPYPLAGIHLGPVTAPWKMQQRNRPTPDVPYPNILLLPQHRTDAILHRLLDRLGLPIEYDTALEDFEQDAAGVTATLASGEKVRSKYLVGADGGASAVRKATGLGFAGETDASDRTLIIDGTIDGLSRDRWHIWPRASAGACPLPHSDQFQVMIRLKPDDAPDLDEAALAARFHKLTGLRLRDITWTSVFRPNVRLVEHYRAGRVFLAGDAAHVHTPAGAQGLNTGVQDAYNLGWKLAQVIAGAPDSLLDSYEAERQPIAARVLGKSSDLYADLSNHRVSGLKRGDEERQLDLSYHAGPLAPVHSPATKTLHAGDRAPDAPCSAHDVRRLFDVYQGPHFTLLAFGADAAEALPKLIWPADGAELRRYAVRTGGHIDDDGVLADTTGRLNSVYGITGDTLILVRPDGYIASIITSDWTTAFTAAAKAFTPSDPGQYPRAAERSRVGRDAPCRPGSRRARGE</sequence>
<dbReference type="InterPro" id="IPR002938">
    <property type="entry name" value="FAD-bd"/>
</dbReference>
<dbReference type="InterPro" id="IPR050641">
    <property type="entry name" value="RIFMO-like"/>
</dbReference>
<dbReference type="Gene3D" id="3.50.50.60">
    <property type="entry name" value="FAD/NAD(P)-binding domain"/>
    <property type="match status" value="1"/>
</dbReference>
<dbReference type="AlphaFoldDB" id="A0A505DFD9"/>
<dbReference type="NCBIfam" id="NF004832">
    <property type="entry name" value="PRK06184.1"/>
    <property type="match status" value="1"/>
</dbReference>
<organism evidence="7 8">
    <name type="scientific">Streptomyces sporangiiformans</name>
    <dbReference type="NCBI Taxonomy" id="2315329"/>
    <lineage>
        <taxon>Bacteria</taxon>
        <taxon>Bacillati</taxon>
        <taxon>Actinomycetota</taxon>
        <taxon>Actinomycetes</taxon>
        <taxon>Kitasatosporales</taxon>
        <taxon>Streptomycetaceae</taxon>
        <taxon>Streptomyces</taxon>
    </lineage>
</organism>
<keyword evidence="8" id="KW-1185">Reference proteome</keyword>
<keyword evidence="3" id="KW-0285">Flavoprotein</keyword>
<dbReference type="InterPro" id="IPR036188">
    <property type="entry name" value="FAD/NAD-bd_sf"/>
</dbReference>
<gene>
    <name evidence="7" type="ORF">FGD71_008180</name>
</gene>
<dbReference type="SUPFAM" id="SSF52833">
    <property type="entry name" value="Thioredoxin-like"/>
    <property type="match status" value="1"/>
</dbReference>
<dbReference type="PRINTS" id="PR00420">
    <property type="entry name" value="RNGMNOXGNASE"/>
</dbReference>
<feature type="domain" description="FAD-binding" evidence="6">
    <location>
        <begin position="7"/>
        <end position="335"/>
    </location>
</feature>
<dbReference type="Pfam" id="PF01494">
    <property type="entry name" value="FAD_binding_3"/>
    <property type="match status" value="1"/>
</dbReference>
<dbReference type="PANTHER" id="PTHR43004:SF19">
    <property type="entry name" value="BINDING MONOOXYGENASE, PUTATIVE (JCVI)-RELATED"/>
    <property type="match status" value="1"/>
</dbReference>
<name>A0A505DFD9_9ACTN</name>
<dbReference type="SUPFAM" id="SSF51905">
    <property type="entry name" value="FAD/NAD(P)-binding domain"/>
    <property type="match status" value="1"/>
</dbReference>
<keyword evidence="7" id="KW-0503">Monooxygenase</keyword>
<evidence type="ECO:0000313" key="8">
    <source>
        <dbReference type="Proteomes" id="UP000317378"/>
    </source>
</evidence>